<evidence type="ECO:0000313" key="2">
    <source>
        <dbReference type="Proteomes" id="UP000053176"/>
    </source>
</evidence>
<organism evidence="1 2">
    <name type="scientific">Rhizobium loti</name>
    <name type="common">Mesorhizobium loti</name>
    <dbReference type="NCBI Taxonomy" id="381"/>
    <lineage>
        <taxon>Bacteria</taxon>
        <taxon>Pseudomonadati</taxon>
        <taxon>Pseudomonadota</taxon>
        <taxon>Alphaproteobacteria</taxon>
        <taxon>Hyphomicrobiales</taxon>
        <taxon>Phyllobacteriaceae</taxon>
        <taxon>Mesorhizobium</taxon>
    </lineage>
</organism>
<dbReference type="Proteomes" id="UP000053176">
    <property type="component" value="Unassembled WGS sequence"/>
</dbReference>
<dbReference type="EMBL" id="LPWA01000135">
    <property type="protein sequence ID" value="KUM24469.1"/>
    <property type="molecule type" value="Genomic_DNA"/>
</dbReference>
<dbReference type="AlphaFoldDB" id="A0A101KP89"/>
<proteinExistence type="predicted"/>
<comment type="caution">
    <text evidence="1">The sequence shown here is derived from an EMBL/GenBank/DDBJ whole genome shotgun (WGS) entry which is preliminary data.</text>
</comment>
<name>A0A101KP89_RHILI</name>
<sequence length="92" mass="9898">MDDDDVRDLDTSVIPIDGAGVADGGVFEVAGFLLAHEEFDIIAQRALIALEGRRCSRPSCPDLLGDGALPRRWSRWAPSMASMSSKLGIARI</sequence>
<accession>A0A101KP89</accession>
<evidence type="ECO:0000313" key="1">
    <source>
        <dbReference type="EMBL" id="KUM24469.1"/>
    </source>
</evidence>
<protein>
    <submittedName>
        <fullName evidence="1">Uncharacterized protein</fullName>
    </submittedName>
</protein>
<gene>
    <name evidence="1" type="ORF">AU467_30215</name>
</gene>
<reference evidence="1 2" key="1">
    <citation type="submission" date="2015-12" db="EMBL/GenBank/DDBJ databases">
        <title>Draft genome sequence of Mesorhizobium sp. UFLA 01-765, a multitolerant efficient symbiont and plant-growth promoting strain isolated from Zn-mining soil using Leucaena leucocephala as a trap plant.</title>
        <authorList>
            <person name="Rangel W.M."/>
            <person name="Thijs S."/>
            <person name="Longatti S.M."/>
            <person name="Moreira F.M."/>
            <person name="Weyens N."/>
            <person name="Vangronsveld J."/>
            <person name="Van Hamme J.D."/>
            <person name="Bottos E.M."/>
            <person name="Rineau F."/>
        </authorList>
    </citation>
    <scope>NUCLEOTIDE SEQUENCE [LARGE SCALE GENOMIC DNA]</scope>
    <source>
        <strain evidence="1 2">UFLA 01-765</strain>
    </source>
</reference>